<dbReference type="InterPro" id="IPR052744">
    <property type="entry name" value="GPAT/DAPAT"/>
</dbReference>
<dbReference type="AlphaFoldDB" id="A0A0J9X5H3"/>
<keyword evidence="2" id="KW-1133">Transmembrane helix</keyword>
<proteinExistence type="predicted"/>
<dbReference type="Proteomes" id="UP000242525">
    <property type="component" value="Unassembled WGS sequence"/>
</dbReference>
<dbReference type="Pfam" id="PF01553">
    <property type="entry name" value="Acyltransferase"/>
    <property type="match status" value="1"/>
</dbReference>
<dbReference type="InterPro" id="IPR002123">
    <property type="entry name" value="Plipid/glycerol_acylTrfase"/>
</dbReference>
<sequence length="705" mass="77146">MLSKSEAAVPKDKQSIDTISSFITVVYDLVIWVLSSIFDLFFREIRPRGAYRIPRNGPLIFVAAPHANQFVDPILVMRQVLVNAGRRISFLVAEKSLKRKFVGSLAKAAMSIGVVRAQDNLKLAKGKIYVDFEKDPLLVIGEGTEFTKQAMVGGLLGLPNSVGNSEVAEIRSDTEIVLRKEFRGSKSRKLLEKGTIYKTADHVNQTQVYRNVFKRMDQGGCVGIFPEGGSHDRSDLLPLKAGVAVMALGALAEFPDCGVKIVPVGMNYFNPHKFRSRAVIEFGTPIDIPPELVEKYKAGGDLKREAVSTVLDIVTDGLKSVTVRCSDWDTLMTIQAARRLYRPSGKKIPLALVVELNRRLLEGYLHYQDNPAIIKLRDNVASYNKELQHMGLKDHQVETASLSKLTILGKLLYRSAKLIVLSFAALPGTILFAPVFFASRTISKQKAAEALRGSTVKIHANDVLATWKLLVAMGLAPVLYTLYAIIAAVIASKYNWFPNIPSILLVLILIPAVSSISYSALIIGETGMDIFKSLRPLALSLSPSHQNALSDLQKQRRDLVVEVTEVVHSLGPELYPDFNKYDITKPLPVDEGSARASRPSFDRRSSTSSTESRALSRVNSASSLANIPLFGFRRSNSQGSISSAVSSVRSRSSSGVSIADGGATSASGVQKSFHSEVSQRIKGAMAERAQAREDGEEEDIESDQN</sequence>
<accession>A0A0J9X5H3</accession>
<dbReference type="EMBL" id="CCBN010000003">
    <property type="protein sequence ID" value="CDO52453.1"/>
    <property type="molecule type" value="Genomic_DNA"/>
</dbReference>
<feature type="transmembrane region" description="Helical" evidence="2">
    <location>
        <begin position="469"/>
        <end position="491"/>
    </location>
</feature>
<feature type="transmembrane region" description="Helical" evidence="2">
    <location>
        <begin position="20"/>
        <end position="42"/>
    </location>
</feature>
<dbReference type="GO" id="GO:0016287">
    <property type="term" value="F:glycerone-phosphate O-acyltransferase activity"/>
    <property type="evidence" value="ECO:0007669"/>
    <property type="project" value="TreeGrafter"/>
</dbReference>
<dbReference type="OrthoDB" id="2427554at2759"/>
<keyword evidence="4" id="KW-0808">Transferase</keyword>
<feature type="transmembrane region" description="Helical" evidence="2">
    <location>
        <begin position="503"/>
        <end position="523"/>
    </location>
</feature>
<feature type="region of interest" description="Disordered" evidence="1">
    <location>
        <begin position="647"/>
        <end position="705"/>
    </location>
</feature>
<evidence type="ECO:0000256" key="2">
    <source>
        <dbReference type="SAM" id="Phobius"/>
    </source>
</evidence>
<feature type="region of interest" description="Disordered" evidence="1">
    <location>
        <begin position="589"/>
        <end position="617"/>
    </location>
</feature>
<reference evidence="4" key="1">
    <citation type="submission" date="2014-03" db="EMBL/GenBank/DDBJ databases">
        <authorList>
            <person name="Casaregola S."/>
        </authorList>
    </citation>
    <scope>NUCLEOTIDE SEQUENCE [LARGE SCALE GENOMIC DNA]</scope>
    <source>
        <strain evidence="4">CLIB 918</strain>
    </source>
</reference>
<organism evidence="4 5">
    <name type="scientific">Geotrichum candidum</name>
    <name type="common">Oospora lactis</name>
    <name type="synonym">Dipodascus geotrichum</name>
    <dbReference type="NCBI Taxonomy" id="1173061"/>
    <lineage>
        <taxon>Eukaryota</taxon>
        <taxon>Fungi</taxon>
        <taxon>Dikarya</taxon>
        <taxon>Ascomycota</taxon>
        <taxon>Saccharomycotina</taxon>
        <taxon>Dipodascomycetes</taxon>
        <taxon>Dipodascales</taxon>
        <taxon>Dipodascaceae</taxon>
        <taxon>Geotrichum</taxon>
    </lineage>
</organism>
<name>A0A0J9X5H3_GEOCN</name>
<evidence type="ECO:0000259" key="3">
    <source>
        <dbReference type="SMART" id="SM00563"/>
    </source>
</evidence>
<dbReference type="PANTHER" id="PTHR31605:SF0">
    <property type="entry name" value="GLYCEROL-3-PHOSPHATE O-ACYLTRANSFERASE 1"/>
    <property type="match status" value="1"/>
</dbReference>
<feature type="compositionally biased region" description="Low complexity" evidence="1">
    <location>
        <begin position="606"/>
        <end position="617"/>
    </location>
</feature>
<dbReference type="GO" id="GO:0004366">
    <property type="term" value="F:glycerol-3-phosphate O-acyltransferase activity"/>
    <property type="evidence" value="ECO:0007669"/>
    <property type="project" value="TreeGrafter"/>
</dbReference>
<dbReference type="GO" id="GO:0008654">
    <property type="term" value="P:phospholipid biosynthetic process"/>
    <property type="evidence" value="ECO:0007669"/>
    <property type="project" value="TreeGrafter"/>
</dbReference>
<keyword evidence="2" id="KW-0812">Transmembrane</keyword>
<evidence type="ECO:0000256" key="1">
    <source>
        <dbReference type="SAM" id="MobiDB-lite"/>
    </source>
</evidence>
<feature type="domain" description="Phospholipid/glycerol acyltransferase" evidence="3">
    <location>
        <begin position="60"/>
        <end position="269"/>
    </location>
</feature>
<feature type="transmembrane region" description="Helical" evidence="2">
    <location>
        <begin position="418"/>
        <end position="437"/>
    </location>
</feature>
<evidence type="ECO:0000313" key="4">
    <source>
        <dbReference type="EMBL" id="CDO52453.1"/>
    </source>
</evidence>
<gene>
    <name evidence="4" type="ORF">BN980_GECA03s02265g</name>
</gene>
<dbReference type="CDD" id="cd07992">
    <property type="entry name" value="LPLAT_AAK14816-like"/>
    <property type="match status" value="1"/>
</dbReference>
<keyword evidence="4" id="KW-0012">Acyltransferase</keyword>
<dbReference type="PANTHER" id="PTHR31605">
    <property type="entry name" value="GLYCEROL-3-PHOSPHATE O-ACYLTRANSFERASE 1"/>
    <property type="match status" value="1"/>
</dbReference>
<protein>
    <submittedName>
        <fullName evidence="4">Similar to Saccharomyces cerevisiae YBL011W SCT1 Glycerol 3-phosphate/dihydroxyacetone phosphate dual substrate-specific sn-1 acyltransferase of the glycerolipid biosynthesis pathway</fullName>
    </submittedName>
</protein>
<feature type="compositionally biased region" description="Low complexity" evidence="1">
    <location>
        <begin position="647"/>
        <end position="659"/>
    </location>
</feature>
<dbReference type="SUPFAM" id="SSF69593">
    <property type="entry name" value="Glycerol-3-phosphate (1)-acyltransferase"/>
    <property type="match status" value="1"/>
</dbReference>
<keyword evidence="2" id="KW-0472">Membrane</keyword>
<comment type="caution">
    <text evidence="4">The sequence shown here is derived from an EMBL/GenBank/DDBJ whole genome shotgun (WGS) entry which is preliminary data.</text>
</comment>
<keyword evidence="5" id="KW-1185">Reference proteome</keyword>
<feature type="compositionally biased region" description="Acidic residues" evidence="1">
    <location>
        <begin position="694"/>
        <end position="705"/>
    </location>
</feature>
<dbReference type="STRING" id="1173061.A0A0J9X5H3"/>
<evidence type="ECO:0000313" key="5">
    <source>
        <dbReference type="Proteomes" id="UP000242525"/>
    </source>
</evidence>
<dbReference type="SMART" id="SM00563">
    <property type="entry name" value="PlsC"/>
    <property type="match status" value="1"/>
</dbReference>